<feature type="transmembrane region" description="Helical" evidence="6">
    <location>
        <begin position="310"/>
        <end position="332"/>
    </location>
</feature>
<keyword evidence="4 6" id="KW-1133">Transmembrane helix</keyword>
<dbReference type="InterPro" id="IPR004477">
    <property type="entry name" value="ComEC_N"/>
</dbReference>
<feature type="transmembrane region" description="Helical" evidence="6">
    <location>
        <begin position="533"/>
        <end position="551"/>
    </location>
</feature>
<evidence type="ECO:0000313" key="9">
    <source>
        <dbReference type="Proteomes" id="UP001500432"/>
    </source>
</evidence>
<evidence type="ECO:0000256" key="4">
    <source>
        <dbReference type="ARBA" id="ARBA00022989"/>
    </source>
</evidence>
<evidence type="ECO:0000313" key="8">
    <source>
        <dbReference type="EMBL" id="GAA2197294.1"/>
    </source>
</evidence>
<evidence type="ECO:0000259" key="7">
    <source>
        <dbReference type="Pfam" id="PF03772"/>
    </source>
</evidence>
<feature type="transmembrane region" description="Helical" evidence="6">
    <location>
        <begin position="469"/>
        <end position="491"/>
    </location>
</feature>
<feature type="transmembrane region" description="Helical" evidence="6">
    <location>
        <begin position="409"/>
        <end position="432"/>
    </location>
</feature>
<reference evidence="9" key="1">
    <citation type="journal article" date="2019" name="Int. J. Syst. Evol. Microbiol.">
        <title>The Global Catalogue of Microorganisms (GCM) 10K type strain sequencing project: providing services to taxonomists for standard genome sequencing and annotation.</title>
        <authorList>
            <consortium name="The Broad Institute Genomics Platform"/>
            <consortium name="The Broad Institute Genome Sequencing Center for Infectious Disease"/>
            <person name="Wu L."/>
            <person name="Ma J."/>
        </authorList>
    </citation>
    <scope>NUCLEOTIDE SEQUENCE [LARGE SCALE GENOMIC DNA]</scope>
    <source>
        <strain evidence="9">JCM 16034</strain>
    </source>
</reference>
<evidence type="ECO:0000256" key="1">
    <source>
        <dbReference type="ARBA" id="ARBA00004651"/>
    </source>
</evidence>
<organism evidence="8 9">
    <name type="scientific">Sinomonas flava</name>
    <dbReference type="NCBI Taxonomy" id="496857"/>
    <lineage>
        <taxon>Bacteria</taxon>
        <taxon>Bacillati</taxon>
        <taxon>Actinomycetota</taxon>
        <taxon>Actinomycetes</taxon>
        <taxon>Micrococcales</taxon>
        <taxon>Micrococcaceae</taxon>
        <taxon>Sinomonas</taxon>
    </lineage>
</organism>
<evidence type="ECO:0000256" key="6">
    <source>
        <dbReference type="SAM" id="Phobius"/>
    </source>
</evidence>
<proteinExistence type="predicted"/>
<protein>
    <recommendedName>
        <fullName evidence="7">ComEC/Rec2-related protein domain-containing protein</fullName>
    </recommendedName>
</protein>
<name>A0ABP5NCL5_9MICC</name>
<gene>
    <name evidence="8" type="ORF">GCM10009849_05630</name>
</gene>
<keyword evidence="5 6" id="KW-0472">Membrane</keyword>
<evidence type="ECO:0000256" key="3">
    <source>
        <dbReference type="ARBA" id="ARBA00022692"/>
    </source>
</evidence>
<keyword evidence="2" id="KW-1003">Cell membrane</keyword>
<feature type="transmembrane region" description="Helical" evidence="6">
    <location>
        <begin position="339"/>
        <end position="357"/>
    </location>
</feature>
<dbReference type="RefSeq" id="WP_344298201.1">
    <property type="nucleotide sequence ID" value="NZ_BAAAQW010000003.1"/>
</dbReference>
<accession>A0ABP5NCL5</accession>
<comment type="caution">
    <text evidence="8">The sequence shown here is derived from an EMBL/GenBank/DDBJ whole genome shotgun (WGS) entry which is preliminary data.</text>
</comment>
<dbReference type="PANTHER" id="PTHR30619:SF7">
    <property type="entry name" value="BETA-LACTAMASE DOMAIN PROTEIN"/>
    <property type="match status" value="1"/>
</dbReference>
<feature type="transmembrane region" description="Helical" evidence="6">
    <location>
        <begin position="125"/>
        <end position="148"/>
    </location>
</feature>
<evidence type="ECO:0000256" key="2">
    <source>
        <dbReference type="ARBA" id="ARBA00022475"/>
    </source>
</evidence>
<feature type="transmembrane region" description="Helical" evidence="6">
    <location>
        <begin position="65"/>
        <end position="82"/>
    </location>
</feature>
<evidence type="ECO:0000256" key="5">
    <source>
        <dbReference type="ARBA" id="ARBA00023136"/>
    </source>
</evidence>
<feature type="transmembrane region" description="Helical" evidence="6">
    <location>
        <begin position="444"/>
        <end position="463"/>
    </location>
</feature>
<feature type="transmembrane region" description="Helical" evidence="6">
    <location>
        <begin position="94"/>
        <end position="118"/>
    </location>
</feature>
<keyword evidence="9" id="KW-1185">Reference proteome</keyword>
<feature type="transmembrane region" description="Helical" evidence="6">
    <location>
        <begin position="498"/>
        <end position="521"/>
    </location>
</feature>
<keyword evidence="3 6" id="KW-0812">Transmembrane</keyword>
<dbReference type="InterPro" id="IPR052159">
    <property type="entry name" value="Competence_DNA_uptake"/>
</dbReference>
<dbReference type="PANTHER" id="PTHR30619">
    <property type="entry name" value="DNA INTERNALIZATION/COMPETENCE PROTEIN COMEC/REC2"/>
    <property type="match status" value="1"/>
</dbReference>
<dbReference type="Pfam" id="PF03772">
    <property type="entry name" value="Competence"/>
    <property type="match status" value="1"/>
</dbReference>
<sequence length="600" mass="59659">MSGAERGAAWDRYRTAAARGVAAHNLPAERPGGLGCLREWTARLWASSDEPAPVQSTSRFRDLRLVPIGGSAWAGAAAAPFLGQHLDGAPGWGGGMACVVIVLLVVAAGIAGTGLLGARRAARALVLPGCAALALVAGLTAAASHAAAERAGPAGELLTVGGQTRAVVLVSAEPRQQAQGGRFGSADRFLAGARLERATGQGVEFASSARILLAGGKDLSGLRPGQRVSVAGTVTPAREPSGAALLSISSRPRVLGTDAALGAAAEARAALRASSDWLSPEAAGLLSGITVGDTSVLPLELEAAMREVGLGHLTAVSGANFTILLGAALLTLRALRAPRWAALSGCAAVLLAFALVVGPEPSVLRAAVMGAVGLVALATGRAGRSCSALSAAVLVLVLADPPLGASLGFLLSVMATLGIVLLGPPLSAVLAARLPLWMALSISVPLSAQLLCGPITVLIQPAFLSLSLISNIVVAPLVPVITVAGTVALALGTAQPLAIAAAGVGGAAAQLLALIASGFAAVPGAALPWPEGVAGAAAMAAFSGLNILLLWTAMVPAGRARAAGLVRWAVELLLVQWARVRRLAGILGLGLRPGRGRVDG</sequence>
<feature type="domain" description="ComEC/Rec2-related protein" evidence="7">
    <location>
        <begin position="290"/>
        <end position="552"/>
    </location>
</feature>
<dbReference type="EMBL" id="BAAAQW010000003">
    <property type="protein sequence ID" value="GAA2197294.1"/>
    <property type="molecule type" value="Genomic_DNA"/>
</dbReference>
<dbReference type="Proteomes" id="UP001500432">
    <property type="component" value="Unassembled WGS sequence"/>
</dbReference>
<dbReference type="NCBIfam" id="TIGR00360">
    <property type="entry name" value="ComEC_N-term"/>
    <property type="match status" value="1"/>
</dbReference>
<comment type="subcellular location">
    <subcellularLocation>
        <location evidence="1">Cell membrane</location>
        <topology evidence="1">Multi-pass membrane protein</topology>
    </subcellularLocation>
</comment>